<protein>
    <submittedName>
        <fullName evidence="2">Uncharacterized protein</fullName>
    </submittedName>
</protein>
<feature type="compositionally biased region" description="Polar residues" evidence="1">
    <location>
        <begin position="71"/>
        <end position="81"/>
    </location>
</feature>
<reference evidence="2 3" key="1">
    <citation type="submission" date="2014-06" db="EMBL/GenBank/DDBJ databases">
        <title>Evolutionary Origins and Diversification of the Mycorrhizal Mutualists.</title>
        <authorList>
            <consortium name="DOE Joint Genome Institute"/>
            <consortium name="Mycorrhizal Genomics Consortium"/>
            <person name="Kohler A."/>
            <person name="Kuo A."/>
            <person name="Nagy L.G."/>
            <person name="Floudas D."/>
            <person name="Copeland A."/>
            <person name="Barry K.W."/>
            <person name="Cichocki N."/>
            <person name="Veneault-Fourrey C."/>
            <person name="LaButti K."/>
            <person name="Lindquist E.A."/>
            <person name="Lipzen A."/>
            <person name="Lundell T."/>
            <person name="Morin E."/>
            <person name="Murat C."/>
            <person name="Riley R."/>
            <person name="Ohm R."/>
            <person name="Sun H."/>
            <person name="Tunlid A."/>
            <person name="Henrissat B."/>
            <person name="Grigoriev I.V."/>
            <person name="Hibbett D.S."/>
            <person name="Martin F."/>
        </authorList>
    </citation>
    <scope>NUCLEOTIDE SEQUENCE [LARGE SCALE GENOMIC DNA]</scope>
    <source>
        <strain evidence="2 3">SS14</strain>
    </source>
</reference>
<feature type="non-terminal residue" evidence="2">
    <location>
        <position position="1"/>
    </location>
</feature>
<dbReference type="HOGENOM" id="CLU_135711_0_0_1"/>
<sequence>TTSSNPPIFPDGEKFDGTNFPMWGPRVRIAVNIKGGGGYLDGSIIQPSPTPTANTPEDSPARIMPPPEPTTWPSKSPSTDEWTTRDAWVMGLIIFNSINPVGIGINMSGSAAKAWKSIT</sequence>
<dbReference type="OrthoDB" id="3054003at2759"/>
<feature type="compositionally biased region" description="Polar residues" evidence="1">
    <location>
        <begin position="45"/>
        <end position="57"/>
    </location>
</feature>
<feature type="non-terminal residue" evidence="2">
    <location>
        <position position="119"/>
    </location>
</feature>
<feature type="region of interest" description="Disordered" evidence="1">
    <location>
        <begin position="42"/>
        <end position="81"/>
    </location>
</feature>
<keyword evidence="3" id="KW-1185">Reference proteome</keyword>
<dbReference type="Proteomes" id="UP000054279">
    <property type="component" value="Unassembled WGS sequence"/>
</dbReference>
<name>A0A0C9UKE7_SPHS4</name>
<gene>
    <name evidence="2" type="ORF">M422DRAFT_78828</name>
</gene>
<dbReference type="AlphaFoldDB" id="A0A0C9UKE7"/>
<evidence type="ECO:0000256" key="1">
    <source>
        <dbReference type="SAM" id="MobiDB-lite"/>
    </source>
</evidence>
<evidence type="ECO:0000313" key="2">
    <source>
        <dbReference type="EMBL" id="KIJ43548.1"/>
    </source>
</evidence>
<proteinExistence type="predicted"/>
<evidence type="ECO:0000313" key="3">
    <source>
        <dbReference type="Proteomes" id="UP000054279"/>
    </source>
</evidence>
<dbReference type="EMBL" id="KN837122">
    <property type="protein sequence ID" value="KIJ43548.1"/>
    <property type="molecule type" value="Genomic_DNA"/>
</dbReference>
<organism evidence="2 3">
    <name type="scientific">Sphaerobolus stellatus (strain SS14)</name>
    <dbReference type="NCBI Taxonomy" id="990650"/>
    <lineage>
        <taxon>Eukaryota</taxon>
        <taxon>Fungi</taxon>
        <taxon>Dikarya</taxon>
        <taxon>Basidiomycota</taxon>
        <taxon>Agaricomycotina</taxon>
        <taxon>Agaricomycetes</taxon>
        <taxon>Phallomycetidae</taxon>
        <taxon>Geastrales</taxon>
        <taxon>Sphaerobolaceae</taxon>
        <taxon>Sphaerobolus</taxon>
    </lineage>
</organism>
<accession>A0A0C9UKE7</accession>